<proteinExistence type="inferred from homology"/>
<sequence>MQPNTLIQLKALTSIQTWMIICLTIQLILEILDDNPDLTNRSTAGNLWECLRCGNRVFSWDNASNDWHCNACFSYEYFDPTLPAKKQTAGGTWVFMPRGSSEPPQVPPSSAASRRRHRARRRRRVGGSNPGDPDDGDDGREWAESEVPTLDPPMDVTPAGSNVANNRGNHQNGGDPIAALTDALRQLTRDNDRGRGPSTSTDSWVSAMGPQRGVKFRGGAPPVPPSWSYNSSDLRAYEKFEKKVRIWALHAKHFMTDSEAALTLYTSLKGEAEQELEFVDINTIYHKDGVDTILNHLKQAFQQKTVYIKRQYLHDYETIGRWPGETLRTFINRYRRVESSLRAIGVDICLTYDDESRGSRLLDRSRLTLEQQRLVLVGTNQSLSFESVRAALMLQYPEHKPSPPVAGRDASTAPFQTKGNSGKGSSSSSSSSNSPSLANGKGKGKDKGYKRVYQTETIPEEAPEDDAGDGPEADQEAEDDGNIPKQDAQDNEDADVDDGDTDVAHLTEVLTVTARKLASVTQGRKFSGQPRKSIAEKKKTSICAACGQRGHWAGDAECDQSGLQDAKNNSSSTSAAPKGKERGHKGKDDGASKKVMTVHHSTGFDSTVEYLPHHALSHPHFTMVCTAPYVCLSTVSGDTTGYMIMDTACQRCCCGTQWIALQADKLASWKLKVFEEASHEQFQFGAGEPVLSTLKVWMPSAIEKQCLIFGVNVVDTSIPFLGSLRLLKRLGGVIDLIQQVVYFSKLDVTTPLKRIGGHLAIDILNFPPQPNRLRVWSQISDAGFNDPEVASVFNLQQVNFDDDDTATLALPATRSQLMPSSSDCDHDALRPRGEKALEASMRKAADAVGNCSSALPTGSPPWVDPLRRLRELPQEPRENEGQEEETGHVQSASQAIGHRHLPEPAPGSVPAQGVQAPRQQARQFRDMRDLQGQMGVGRNRLEVAWMLLQIITASTVFLNNSGWVNPSANDASDGIPSGTSSFDWRHAQGAASTKQQDWQDQVQASFHDLFGSRTHEARRDPNSGSGDLRSGVQLQLAPGRRKRLTGDLKKSIKIGEAEVLVLNNLPNESSKTNAIDLLELYAGAAKATLMAKQYGLNALEPFDKNEGKDLDDPEQKRLVERAIERFKPLLLMLGFPCTFWCLLNENCNYSWRMHELEALRNEQRPLLQWTCYLIEIQVGLGNFFLFESTLRCRIWDEPCVIKLAQLPGVVEVLCDAGAFGAADRDGFPIIKTHKFLTNSPILASSLHRRLSAQERQVCKPLEGINVTRSQEYPDAMVRSILRALKDHARQVTPNRFDYHKVFFAQPLDDAEAWKKLLDDVQNTFAGSAVKSLILQPGQELYEKVSKLVPWELTRVQIVSTPITRRMPKDAAFTHRGAALLYADQSLSVEAEDLANVRFPKQRFTKAVNAAILLYGLADDDGSGPQHQPQLDEAEARLPVPGLRTDVTFSTAPATLPKEVKASVARLHINTGHAHKKELIRLLASHGSINGPTLTAIEHMVCGSCERTKPPPPPRPASIPHFMGQFGERVQLDIVYVRDLSSTNHPILGMVDMATSLQQAVRLHSRASAHVADQFRRSWLMPYGYPLVCEVDADGAFEGEFRLKLEEAGVHLVVIPPEAHWRIGTVERKNAVLRTVVEKLLDENAVVSGDGLDWVLTAAVQALNSTTASKGRSPYQAVFGRLPRFPGDLMSDDRALVVSDNQMIAEELRCQALRVIDETRASHVIKRALLRKTKPNKDESKQILPGSLAAYWRWTKRSSGKKRGGYVLGRLLHHDPDGKSAWLQAGTTTVQVTYEQLRPTFGLESWAPNMADIRALKDASVNIQHGLWRDHRGPGPPEDEPMEPEIAPAAQDEPMLMLEPPQLLGEPQPPPIPPAPPQEPPTPFLPMPDFQHPLRQDTMIYSPTYQHTLQQDIRHYQQPMDYEAGDSFERNVRQRIQPETPQLEPLQTQQQLEPPQIPPQQSTEQPQDQLPEPPVPEMARPSPTQPLQTTSNDSDDPLLQPPAPRSFSQVIDVSDGSGSNEPPLRPAGHVSADGSSQPTPPMSGSSGTSLSLLSRHRHGQGWPYYSFVATQVPEENYHLVERITDGWDGNVTHISPVTSKAFKTAIEKTGEVDLSSDSSNDEEAPSMDVMTRQERKAMDREIPWRVIADGPPDVLELYVQANKKEFESWKSWGSIYALPKEEIQKIKNTPSLKRRIIPSRNAYRDKLRGAGPTIKAKCRTVVLGCQDPDLATLSRSSPTPSKLSEMVLLQIAVSGMNAQVELTGKIWHLWSGDVSTAFLQGEPEERPLPIFMRSPRDGIQRLAQTFPDELYGIAGNLYGFASAPRTWWKNVLSTAQKKDFKQHRYDKCMLIKKDKENKLLVVMIIHVDDFLVTFREDYPLQELEDMFRWGSKTLLTMDNEIVFRGKEIRLHKVHNKFVLKVTQKAFIDEMTIGKLDRGRLQAESLTPDEWKEFRSVAGSLQWLGGQTRPDLCSAVSLANRGAETKPKDLRTLYDYMEVAKKTPDLGLTFNTVPFNRAAVLIGYGDSSWANAPGGKSQMGSLVLIASPDCFEHRASVSILDWKSARSPRVTRSTLASEANAMDETVDRCTYANYFLTELLYGGTKDGEPRLERALRQLQCTDCKSLYDAVISENPSTTERRTMIAIRSVQDFIHEDDCRWVPTDVMWADVLTKEDRQLCEAFQESGNGIVVPLAESWKEAAKQPPVFLGVADGCDCYIELDATHGILKLRSREDDAAAVAEVVPDAGGAADVAPEADAPADAADADAPADPADPAEAADAAPPPVPPECFPGGVPSPWRVKDVGPATGEQLRMLLRRSRGALWNGSLGRCEEGFEKGTQDFVAMLESRLTGAGEDEEDEEDEEEAEDEEAEDEEGEEESGDGEKEEQVRKDSKPKERRAEFEMAAVLGRDSRKLLENFAENPANVPFISSTGEGLLQILRGGTVPGLQACDSKKPV</sequence>
<dbReference type="GO" id="GO:0004618">
    <property type="term" value="F:phosphoglycerate kinase activity"/>
    <property type="evidence" value="ECO:0007669"/>
    <property type="project" value="UniProtKB-EC"/>
</dbReference>
<feature type="domain" description="Integrase catalytic" evidence="9">
    <location>
        <begin position="1515"/>
        <end position="1681"/>
    </location>
</feature>
<dbReference type="SUPFAM" id="SSF53748">
    <property type="entry name" value="Phosphoglycerate kinase"/>
    <property type="match status" value="1"/>
</dbReference>
<comment type="similarity">
    <text evidence="2">Belongs to the phosphoglycerate kinase family.</text>
</comment>
<evidence type="ECO:0000256" key="1">
    <source>
        <dbReference type="ARBA" id="ARBA00001946"/>
    </source>
</evidence>
<dbReference type="EC" id="2.7.2.3" evidence="3"/>
<feature type="compositionally biased region" description="Basic residues" evidence="8">
    <location>
        <begin position="113"/>
        <end position="125"/>
    </location>
</feature>
<feature type="region of interest" description="Disordered" evidence="8">
    <location>
        <begin position="399"/>
        <end position="499"/>
    </location>
</feature>
<dbReference type="InterPro" id="IPR036397">
    <property type="entry name" value="RNaseH_sf"/>
</dbReference>
<dbReference type="PROSITE" id="PS50994">
    <property type="entry name" value="INTEGRASE"/>
    <property type="match status" value="1"/>
</dbReference>
<evidence type="ECO:0000256" key="3">
    <source>
        <dbReference type="ARBA" id="ARBA00013061"/>
    </source>
</evidence>
<dbReference type="EMBL" id="CAMXCT030000087">
    <property type="protein sequence ID" value="CAL4760917.1"/>
    <property type="molecule type" value="Genomic_DNA"/>
</dbReference>
<dbReference type="Pfam" id="PF07727">
    <property type="entry name" value="RVT_2"/>
    <property type="match status" value="1"/>
</dbReference>
<evidence type="ECO:0000256" key="7">
    <source>
        <dbReference type="ARBA" id="ARBA00022840"/>
    </source>
</evidence>
<evidence type="ECO:0000256" key="8">
    <source>
        <dbReference type="SAM" id="MobiDB-lite"/>
    </source>
</evidence>
<dbReference type="InterPro" id="IPR012337">
    <property type="entry name" value="RNaseH-like_sf"/>
</dbReference>
<comment type="cofactor">
    <cofactor evidence="1">
        <name>Mg(2+)</name>
        <dbReference type="ChEBI" id="CHEBI:18420"/>
    </cofactor>
</comment>
<comment type="caution">
    <text evidence="10">The sequence shown here is derived from an EMBL/GenBank/DDBJ whole genome shotgun (WGS) entry which is preliminary data.</text>
</comment>
<dbReference type="GO" id="GO:0006508">
    <property type="term" value="P:proteolysis"/>
    <property type="evidence" value="ECO:0007669"/>
    <property type="project" value="UniProtKB-KW"/>
</dbReference>
<feature type="region of interest" description="Disordered" evidence="8">
    <location>
        <begin position="1859"/>
        <end position="1887"/>
    </location>
</feature>
<dbReference type="InterPro" id="IPR036043">
    <property type="entry name" value="Phosphoglycerate_kinase_sf"/>
</dbReference>
<reference evidence="10" key="1">
    <citation type="submission" date="2022-10" db="EMBL/GenBank/DDBJ databases">
        <authorList>
            <person name="Chen Y."/>
            <person name="Dougan E. K."/>
            <person name="Chan C."/>
            <person name="Rhodes N."/>
            <person name="Thang M."/>
        </authorList>
    </citation>
    <scope>NUCLEOTIDE SEQUENCE</scope>
</reference>
<dbReference type="EMBL" id="CAMXCT020000087">
    <property type="protein sequence ID" value="CAL1126980.1"/>
    <property type="molecule type" value="Genomic_DNA"/>
</dbReference>
<feature type="compositionally biased region" description="Acidic residues" evidence="8">
    <location>
        <begin position="458"/>
        <end position="481"/>
    </location>
</feature>
<evidence type="ECO:0000256" key="6">
    <source>
        <dbReference type="ARBA" id="ARBA00022777"/>
    </source>
</evidence>
<feature type="compositionally biased region" description="Polar residues" evidence="8">
    <location>
        <begin position="561"/>
        <end position="575"/>
    </location>
</feature>
<keyword evidence="5" id="KW-0547">Nucleotide-binding</keyword>
<feature type="region of interest" description="Disordered" evidence="8">
    <location>
        <begin position="1941"/>
        <end position="2051"/>
    </location>
</feature>
<dbReference type="GO" id="GO:0005524">
    <property type="term" value="F:ATP binding"/>
    <property type="evidence" value="ECO:0007669"/>
    <property type="project" value="UniProtKB-KW"/>
</dbReference>
<name>A0A9P1BJ25_9DINO</name>
<dbReference type="Gene3D" id="3.40.50.1260">
    <property type="entry name" value="Phosphoglycerate kinase, N-terminal domain"/>
    <property type="match status" value="1"/>
</dbReference>
<feature type="compositionally biased region" description="Low complexity" evidence="8">
    <location>
        <begin position="418"/>
        <end position="434"/>
    </location>
</feature>
<evidence type="ECO:0000256" key="4">
    <source>
        <dbReference type="ARBA" id="ARBA00022679"/>
    </source>
</evidence>
<dbReference type="InterPro" id="IPR001584">
    <property type="entry name" value="Integrase_cat-core"/>
</dbReference>
<feature type="region of interest" description="Disordered" evidence="8">
    <location>
        <begin position="875"/>
        <end position="916"/>
    </location>
</feature>
<keyword evidence="7" id="KW-0067">ATP-binding</keyword>
<keyword evidence="12" id="KW-0378">Hydrolase</keyword>
<feature type="compositionally biased region" description="Polar residues" evidence="8">
    <location>
        <begin position="2005"/>
        <end position="2019"/>
    </location>
</feature>
<feature type="region of interest" description="Disordered" evidence="8">
    <location>
        <begin position="2747"/>
        <end position="2801"/>
    </location>
</feature>
<dbReference type="SUPFAM" id="SSF53098">
    <property type="entry name" value="Ribonuclease H-like"/>
    <property type="match status" value="1"/>
</dbReference>
<protein>
    <recommendedName>
        <fullName evidence="3">phosphoglycerate kinase</fullName>
        <ecNumber evidence="3">2.7.2.3</ecNumber>
    </recommendedName>
</protein>
<feature type="region of interest" description="Disordered" evidence="8">
    <location>
        <begin position="2110"/>
        <end position="2132"/>
    </location>
</feature>
<dbReference type="Proteomes" id="UP001152797">
    <property type="component" value="Unassembled WGS sequence"/>
</dbReference>
<dbReference type="Gene3D" id="3.30.420.10">
    <property type="entry name" value="Ribonuclease H-like superfamily/Ribonuclease H"/>
    <property type="match status" value="1"/>
</dbReference>
<dbReference type="GO" id="GO:0015074">
    <property type="term" value="P:DNA integration"/>
    <property type="evidence" value="ECO:0007669"/>
    <property type="project" value="InterPro"/>
</dbReference>
<gene>
    <name evidence="10" type="ORF">C1SCF055_LOCUS2094</name>
</gene>
<feature type="compositionally biased region" description="Low complexity" evidence="8">
    <location>
        <begin position="1941"/>
        <end position="1953"/>
    </location>
</feature>
<reference evidence="11" key="2">
    <citation type="submission" date="2024-04" db="EMBL/GenBank/DDBJ databases">
        <authorList>
            <person name="Chen Y."/>
            <person name="Shah S."/>
            <person name="Dougan E. K."/>
            <person name="Thang M."/>
            <person name="Chan C."/>
        </authorList>
    </citation>
    <scope>NUCLEOTIDE SEQUENCE [LARGE SCALE GENOMIC DNA]</scope>
</reference>
<feature type="compositionally biased region" description="Basic and acidic residues" evidence="8">
    <location>
        <begin position="2879"/>
        <end position="2899"/>
    </location>
</feature>
<keyword evidence="12" id="KW-0645">Protease</keyword>
<feature type="compositionally biased region" description="Low complexity" evidence="8">
    <location>
        <begin position="2747"/>
        <end position="2778"/>
    </location>
</feature>
<evidence type="ECO:0000313" key="13">
    <source>
        <dbReference type="Proteomes" id="UP001152797"/>
    </source>
</evidence>
<organism evidence="10">
    <name type="scientific">Cladocopium goreaui</name>
    <dbReference type="NCBI Taxonomy" id="2562237"/>
    <lineage>
        <taxon>Eukaryota</taxon>
        <taxon>Sar</taxon>
        <taxon>Alveolata</taxon>
        <taxon>Dinophyceae</taxon>
        <taxon>Suessiales</taxon>
        <taxon>Symbiodiniaceae</taxon>
        <taxon>Cladocopium</taxon>
    </lineage>
</organism>
<evidence type="ECO:0000313" key="12">
    <source>
        <dbReference type="EMBL" id="CAL4760917.1"/>
    </source>
</evidence>
<dbReference type="GO" id="GO:0008233">
    <property type="term" value="F:peptidase activity"/>
    <property type="evidence" value="ECO:0007669"/>
    <property type="project" value="UniProtKB-KW"/>
</dbReference>
<evidence type="ECO:0000256" key="5">
    <source>
        <dbReference type="ARBA" id="ARBA00022741"/>
    </source>
</evidence>
<feature type="compositionally biased region" description="Polar residues" evidence="8">
    <location>
        <begin position="159"/>
        <end position="172"/>
    </location>
</feature>
<feature type="region of interest" description="Disordered" evidence="8">
    <location>
        <begin position="557"/>
        <end position="593"/>
    </location>
</feature>
<evidence type="ECO:0000256" key="2">
    <source>
        <dbReference type="ARBA" id="ARBA00008982"/>
    </source>
</evidence>
<evidence type="ECO:0000313" key="10">
    <source>
        <dbReference type="EMBL" id="CAI3973605.1"/>
    </source>
</evidence>
<keyword evidence="6" id="KW-0418">Kinase</keyword>
<feature type="region of interest" description="Disordered" evidence="8">
    <location>
        <begin position="519"/>
        <end position="538"/>
    </location>
</feature>
<dbReference type="InterPro" id="IPR015824">
    <property type="entry name" value="Phosphoglycerate_kinase_N"/>
</dbReference>
<accession>A0A9P1BJ25</accession>
<feature type="compositionally biased region" description="Low complexity" evidence="8">
    <location>
        <begin position="2033"/>
        <end position="2051"/>
    </location>
</feature>
<evidence type="ECO:0000259" key="9">
    <source>
        <dbReference type="PROSITE" id="PS50994"/>
    </source>
</evidence>
<feature type="region of interest" description="Disordered" evidence="8">
    <location>
        <begin position="2848"/>
        <end position="2904"/>
    </location>
</feature>
<feature type="compositionally biased region" description="Acidic residues" evidence="8">
    <location>
        <begin position="489"/>
        <end position="499"/>
    </location>
</feature>
<dbReference type="InterPro" id="IPR013103">
    <property type="entry name" value="RVT_2"/>
</dbReference>
<evidence type="ECO:0000313" key="11">
    <source>
        <dbReference type="EMBL" id="CAL1126980.1"/>
    </source>
</evidence>
<dbReference type="OrthoDB" id="444827at2759"/>
<keyword evidence="4" id="KW-0808">Transferase</keyword>
<feature type="region of interest" description="Disordered" evidence="8">
    <location>
        <begin position="93"/>
        <end position="210"/>
    </location>
</feature>
<dbReference type="GO" id="GO:0003676">
    <property type="term" value="F:nucleic acid binding"/>
    <property type="evidence" value="ECO:0007669"/>
    <property type="project" value="InterPro"/>
</dbReference>
<feature type="compositionally biased region" description="Pro residues" evidence="8">
    <location>
        <begin position="1866"/>
        <end position="1885"/>
    </location>
</feature>
<dbReference type="EMBL" id="CAMXCT010000087">
    <property type="protein sequence ID" value="CAI3973605.1"/>
    <property type="molecule type" value="Genomic_DNA"/>
</dbReference>
<keyword evidence="13" id="KW-1185">Reference proteome</keyword>
<dbReference type="GO" id="GO:0006096">
    <property type="term" value="P:glycolytic process"/>
    <property type="evidence" value="ECO:0007669"/>
    <property type="project" value="InterPro"/>
</dbReference>
<feature type="compositionally biased region" description="Acidic residues" evidence="8">
    <location>
        <begin position="2851"/>
        <end position="2878"/>
    </location>
</feature>